<gene>
    <name evidence="2" type="ORF">B0T26DRAFT_804053</name>
</gene>
<keyword evidence="1" id="KW-0472">Membrane</keyword>
<dbReference type="RefSeq" id="XP_060294491.1">
    <property type="nucleotide sequence ID" value="XM_060447111.1"/>
</dbReference>
<evidence type="ECO:0000313" key="2">
    <source>
        <dbReference type="EMBL" id="KAK0713168.1"/>
    </source>
</evidence>
<reference evidence="2" key="1">
    <citation type="submission" date="2023-06" db="EMBL/GenBank/DDBJ databases">
        <title>Genome-scale phylogeny and comparative genomics of the fungal order Sordariales.</title>
        <authorList>
            <consortium name="Lawrence Berkeley National Laboratory"/>
            <person name="Hensen N."/>
            <person name="Bonometti L."/>
            <person name="Westerberg I."/>
            <person name="Brannstrom I.O."/>
            <person name="Guillou S."/>
            <person name="Cros-Aarteil S."/>
            <person name="Calhoun S."/>
            <person name="Haridas S."/>
            <person name="Kuo A."/>
            <person name="Mondo S."/>
            <person name="Pangilinan J."/>
            <person name="Riley R."/>
            <person name="LaButti K."/>
            <person name="Andreopoulos B."/>
            <person name="Lipzen A."/>
            <person name="Chen C."/>
            <person name="Yanf M."/>
            <person name="Daum C."/>
            <person name="Ng V."/>
            <person name="Clum A."/>
            <person name="Steindorff A."/>
            <person name="Ohm R."/>
            <person name="Martin F."/>
            <person name="Silar P."/>
            <person name="Natvig D."/>
            <person name="Lalanne C."/>
            <person name="Gautier V."/>
            <person name="Ament-velasquez S.L."/>
            <person name="Kruys A."/>
            <person name="Hutchinson M.I."/>
            <person name="Powell A.J."/>
            <person name="Barry K."/>
            <person name="Miller A.N."/>
            <person name="Grigoriev I.V."/>
            <person name="Debuchy R."/>
            <person name="Gladieux P."/>
            <person name="Thoren M.H."/>
            <person name="Johannesson H."/>
        </authorList>
    </citation>
    <scope>NUCLEOTIDE SEQUENCE</scope>
    <source>
        <strain evidence="2">SMH2392-1A</strain>
    </source>
</reference>
<dbReference type="EMBL" id="JAUIRO010000005">
    <property type="protein sequence ID" value="KAK0713168.1"/>
    <property type="molecule type" value="Genomic_DNA"/>
</dbReference>
<comment type="caution">
    <text evidence="2">The sequence shown here is derived from an EMBL/GenBank/DDBJ whole genome shotgun (WGS) entry which is preliminary data.</text>
</comment>
<name>A0AA40AC75_9PEZI</name>
<dbReference type="Proteomes" id="UP001172101">
    <property type="component" value="Unassembled WGS sequence"/>
</dbReference>
<keyword evidence="3" id="KW-1185">Reference proteome</keyword>
<feature type="transmembrane region" description="Helical" evidence="1">
    <location>
        <begin position="187"/>
        <end position="207"/>
    </location>
</feature>
<keyword evidence="1" id="KW-1133">Transmembrane helix</keyword>
<evidence type="ECO:0000313" key="3">
    <source>
        <dbReference type="Proteomes" id="UP001172101"/>
    </source>
</evidence>
<protein>
    <submittedName>
        <fullName evidence="2">Uncharacterized protein</fullName>
    </submittedName>
</protein>
<dbReference type="AlphaFoldDB" id="A0AA40AC75"/>
<organism evidence="2 3">
    <name type="scientific">Lasiosphaeria miniovina</name>
    <dbReference type="NCBI Taxonomy" id="1954250"/>
    <lineage>
        <taxon>Eukaryota</taxon>
        <taxon>Fungi</taxon>
        <taxon>Dikarya</taxon>
        <taxon>Ascomycota</taxon>
        <taxon>Pezizomycotina</taxon>
        <taxon>Sordariomycetes</taxon>
        <taxon>Sordariomycetidae</taxon>
        <taxon>Sordariales</taxon>
        <taxon>Lasiosphaeriaceae</taxon>
        <taxon>Lasiosphaeria</taxon>
    </lineage>
</organism>
<accession>A0AA40AC75</accession>
<proteinExistence type="predicted"/>
<sequence length="231" mass="25568">MLVVVSLLDSEYRDMTRLYMEQSNTKTVLEPLMFYSPDCWAEEAKQRTIFQDLPQSNVKIIKTTEKGTETLKPLSNRSGYVFIDTIVDGDKGVPPALSRYHDRGQLQYILDAKCLGHLSPDNASRCHIHTGSFGLDYVTNNYETLNQSASTTGYFGPGAIPSAVEPNTGRLISQILLVHPTTNFGCFIGLFGPIILSTILSILVQVLDSNLKRILPFILLARLGGLGLKTE</sequence>
<dbReference type="GeneID" id="85330381"/>
<evidence type="ECO:0000256" key="1">
    <source>
        <dbReference type="SAM" id="Phobius"/>
    </source>
</evidence>
<keyword evidence="1" id="KW-0812">Transmembrane</keyword>